<feature type="domain" description="SLH" evidence="5">
    <location>
        <begin position="491"/>
        <end position="550"/>
    </location>
</feature>
<dbReference type="CDD" id="cd00161">
    <property type="entry name" value="beta-trefoil_Ricin-like"/>
    <property type="match status" value="1"/>
</dbReference>
<dbReference type="PANTHER" id="PTHR17571:SF34">
    <property type="entry name" value="ACROSOMAL PROTEIN SP-10"/>
    <property type="match status" value="1"/>
</dbReference>
<dbReference type="Gene3D" id="3.90.1720.10">
    <property type="entry name" value="endopeptidase domain like (from Nostoc punctiforme)"/>
    <property type="match status" value="1"/>
</dbReference>
<keyword evidence="3" id="KW-0732">Signal</keyword>
<feature type="chain" id="PRO_5003528231" description="CHAP domain-containing protein" evidence="3">
    <location>
        <begin position="35"/>
        <end position="678"/>
    </location>
</feature>
<proteinExistence type="predicted"/>
<evidence type="ECO:0000256" key="3">
    <source>
        <dbReference type="SAM" id="SignalP"/>
    </source>
</evidence>
<keyword evidence="2" id="KW-0175">Coiled coil</keyword>
<dbReference type="AlphaFoldDB" id="G9XBK4"/>
<dbReference type="InterPro" id="IPR007921">
    <property type="entry name" value="CHAP_dom"/>
</dbReference>
<dbReference type="EMBL" id="AFZG01000016">
    <property type="protein sequence ID" value="EHL19682.1"/>
    <property type="molecule type" value="Genomic_DNA"/>
</dbReference>
<sequence>MKHNFKKMTKKFLSICLSGILTLGISFPNNYTYAEPSGVSDLLNSYIGNTYDVDGAYGAQCTDLIFRYVEDLFGFNSFWSAFSGGGNALSFYNIMKDEYFEKIPNSVGDTSNYPQVGDIIVYNANKWTPYGHVGIVTWADGYNVQYIDQNGGGRNEGVTTRDGRSGKGYNYNSCIGWLRPRYEKSRYNNSNNNDNNINENTDAGIDLGYSFEAYIVNTGTGRYLTANGNNVETTSNSNDRNILWRFNQSDDGWYYIENVNRGLTLDVSNASTAAGTNVQLYKKHGDINRAQRWRIYGSQNNAAIRSQLTSSISLDEHSDTHNIYMYLSHDGYQQRFKIINLEEQRREEQQRQEQQRQEQQRQEQQRQKQLRQEQLRQEQQRQERLRQEQLRQEQQRQEQLRQEQLRQEQLKQEQLKQEKLRQEQLNQQYQNQQYQNQPYQDQQYQNQPYQDQQYQNQPYQDQQYQNQPYQDQQYQNQQYGQNNYYTPTEEYITTYSDVSPTSNYAQSINYVTQENIMSGVGNGKFAPKKNVQRAMITQILYNYSGRPTINYYRKFSDVNNNSWYANSVIWASSNNIVNGYNNKFSPNNDITLEQVITILYNFAQSKGLNVNVGYTQLQEYNVDIQKMSSYAKTPMEWAAANGIINTYEPGKIVPKKKINREELSMIFQNYMRYLQNGE</sequence>
<keyword evidence="1" id="KW-0677">Repeat</keyword>
<feature type="signal peptide" evidence="3">
    <location>
        <begin position="1"/>
        <end position="34"/>
    </location>
</feature>
<evidence type="ECO:0000256" key="1">
    <source>
        <dbReference type="ARBA" id="ARBA00022737"/>
    </source>
</evidence>
<evidence type="ECO:0000259" key="4">
    <source>
        <dbReference type="PROSITE" id="PS50911"/>
    </source>
</evidence>
<protein>
    <recommendedName>
        <fullName evidence="8">CHAP domain-containing protein</fullName>
    </recommendedName>
</protein>
<dbReference type="InterPro" id="IPR035992">
    <property type="entry name" value="Ricin_B-like_lectins"/>
</dbReference>
<feature type="domain" description="SLH" evidence="5">
    <location>
        <begin position="618"/>
        <end position="678"/>
    </location>
</feature>
<dbReference type="HOGENOM" id="CLU_405351_0_0_9"/>
<dbReference type="PANTHER" id="PTHR17571">
    <property type="entry name" value="URINARY PROTEIN RUP /ACROSOMAL PROTEIN SP-10"/>
    <property type="match status" value="1"/>
</dbReference>
<evidence type="ECO:0000259" key="5">
    <source>
        <dbReference type="PROSITE" id="PS51272"/>
    </source>
</evidence>
<dbReference type="Pfam" id="PF05257">
    <property type="entry name" value="CHAP"/>
    <property type="match status" value="1"/>
</dbReference>
<gene>
    <name evidence="6" type="ORF">HMPREF9628_01371</name>
</gene>
<name>G9XBK4_9FIRM</name>
<organism evidence="6 7">
    <name type="scientific">Peptoanaerobacter stomatis</name>
    <dbReference type="NCBI Taxonomy" id="796937"/>
    <lineage>
        <taxon>Bacteria</taxon>
        <taxon>Bacillati</taxon>
        <taxon>Bacillota</taxon>
        <taxon>Clostridia</taxon>
        <taxon>Peptostreptococcales</taxon>
        <taxon>Filifactoraceae</taxon>
        <taxon>Peptoanaerobacter</taxon>
    </lineage>
</organism>
<evidence type="ECO:0000256" key="2">
    <source>
        <dbReference type="SAM" id="Coils"/>
    </source>
</evidence>
<dbReference type="SUPFAM" id="SSF50370">
    <property type="entry name" value="Ricin B-like lectins"/>
    <property type="match status" value="1"/>
</dbReference>
<evidence type="ECO:0000313" key="7">
    <source>
        <dbReference type="Proteomes" id="UP000003379"/>
    </source>
</evidence>
<evidence type="ECO:0008006" key="8">
    <source>
        <dbReference type="Google" id="ProtNLM"/>
    </source>
</evidence>
<dbReference type="PROSITE" id="PS50231">
    <property type="entry name" value="RICIN_B_LECTIN"/>
    <property type="match status" value="1"/>
</dbReference>
<dbReference type="InterPro" id="IPR038765">
    <property type="entry name" value="Papain-like_cys_pep_sf"/>
</dbReference>
<dbReference type="Proteomes" id="UP000003379">
    <property type="component" value="Unassembled WGS sequence"/>
</dbReference>
<dbReference type="InterPro" id="IPR052671">
    <property type="entry name" value="Acrosomal_SP-10-like"/>
</dbReference>
<dbReference type="SUPFAM" id="SSF54001">
    <property type="entry name" value="Cysteine proteinases"/>
    <property type="match status" value="1"/>
</dbReference>
<dbReference type="PROSITE" id="PS51272">
    <property type="entry name" value="SLH"/>
    <property type="match status" value="3"/>
</dbReference>
<dbReference type="Pfam" id="PF14200">
    <property type="entry name" value="RicinB_lectin_2"/>
    <property type="match status" value="1"/>
</dbReference>
<dbReference type="PROSITE" id="PS50911">
    <property type="entry name" value="CHAP"/>
    <property type="match status" value="1"/>
</dbReference>
<evidence type="ECO:0000313" key="6">
    <source>
        <dbReference type="EMBL" id="EHL19682.1"/>
    </source>
</evidence>
<dbReference type="Pfam" id="PF00395">
    <property type="entry name" value="SLH"/>
    <property type="match status" value="3"/>
</dbReference>
<dbReference type="InterPro" id="IPR000772">
    <property type="entry name" value="Ricin_B_lectin"/>
</dbReference>
<feature type="domain" description="Peptidase C51" evidence="4">
    <location>
        <begin position="36"/>
        <end position="179"/>
    </location>
</feature>
<dbReference type="RefSeq" id="WP_009529365.1">
    <property type="nucleotide sequence ID" value="NZ_JH414606.1"/>
</dbReference>
<reference evidence="6 7" key="1">
    <citation type="submission" date="2011-08" db="EMBL/GenBank/DDBJ databases">
        <title>The Genome Sequence of Eubacteriaceae bacterium CM5.</title>
        <authorList>
            <consortium name="The Broad Institute Genome Sequencing Platform"/>
            <person name="Earl A."/>
            <person name="Ward D."/>
            <person name="Feldgarden M."/>
            <person name="Gevers D."/>
            <person name="Sizova M."/>
            <person name="Hazen A."/>
            <person name="Epstein S."/>
            <person name="Young S.K."/>
            <person name="Zeng Q."/>
            <person name="Gargeya S."/>
            <person name="Fitzgerald M."/>
            <person name="Haas B."/>
            <person name="Abouelleil A."/>
            <person name="Alvarado L."/>
            <person name="Arachchi H.M."/>
            <person name="Berlin A."/>
            <person name="Brown A."/>
            <person name="Chapman S.B."/>
            <person name="Chen Z."/>
            <person name="Dunbar C."/>
            <person name="Freedman E."/>
            <person name="Gearin G."/>
            <person name="Gellesch M."/>
            <person name="Goldberg J."/>
            <person name="Griggs A."/>
            <person name="Gujja S."/>
            <person name="Heiman D."/>
            <person name="Howarth C."/>
            <person name="Larson L."/>
            <person name="Lui A."/>
            <person name="MacDonald P.J.P."/>
            <person name="Montmayeur A."/>
            <person name="Murphy C."/>
            <person name="Neiman D."/>
            <person name="Pearson M."/>
            <person name="Priest M."/>
            <person name="Roberts A."/>
            <person name="Saif S."/>
            <person name="Shea T."/>
            <person name="Shenoy N."/>
            <person name="Sisk P."/>
            <person name="Stolte C."/>
            <person name="Sykes S."/>
            <person name="Wortman J."/>
            <person name="Nusbaum C."/>
            <person name="Birren B."/>
        </authorList>
    </citation>
    <scope>NUCLEOTIDE SEQUENCE [LARGE SCALE GENOMIC DNA]</scope>
    <source>
        <strain evidence="6 7">CM5</strain>
    </source>
</reference>
<dbReference type="Gene3D" id="2.80.10.50">
    <property type="match status" value="1"/>
</dbReference>
<feature type="coiled-coil region" evidence="2">
    <location>
        <begin position="338"/>
        <end position="435"/>
    </location>
</feature>
<feature type="domain" description="SLH" evidence="5">
    <location>
        <begin position="551"/>
        <end position="613"/>
    </location>
</feature>
<comment type="caution">
    <text evidence="6">The sequence shown here is derived from an EMBL/GenBank/DDBJ whole genome shotgun (WGS) entry which is preliminary data.</text>
</comment>
<dbReference type="SMART" id="SM00458">
    <property type="entry name" value="RICIN"/>
    <property type="match status" value="1"/>
</dbReference>
<dbReference type="InterPro" id="IPR001119">
    <property type="entry name" value="SLH_dom"/>
</dbReference>
<accession>G9XBK4</accession>